<evidence type="ECO:0000256" key="8">
    <source>
        <dbReference type="SAM" id="Phobius"/>
    </source>
</evidence>
<evidence type="ECO:0000256" key="1">
    <source>
        <dbReference type="ARBA" id="ARBA00004141"/>
    </source>
</evidence>
<protein>
    <recommendedName>
        <fullName evidence="9">MRH domain-containing protein</fullName>
    </recommendedName>
</protein>
<accession>A0ABV0MP35</accession>
<dbReference type="Pfam" id="PF23087">
    <property type="entry name" value="MRH_ELAPOR1_9th"/>
    <property type="match status" value="2"/>
</dbReference>
<dbReference type="Pfam" id="PF23091">
    <property type="entry name" value="TNFR_ELAPOR1_6th"/>
    <property type="match status" value="1"/>
</dbReference>
<organism evidence="10 11">
    <name type="scientific">Goodea atripinnis</name>
    <dbReference type="NCBI Taxonomy" id="208336"/>
    <lineage>
        <taxon>Eukaryota</taxon>
        <taxon>Metazoa</taxon>
        <taxon>Chordata</taxon>
        <taxon>Craniata</taxon>
        <taxon>Vertebrata</taxon>
        <taxon>Euteleostomi</taxon>
        <taxon>Actinopterygii</taxon>
        <taxon>Neopterygii</taxon>
        <taxon>Teleostei</taxon>
        <taxon>Neoteleostei</taxon>
        <taxon>Acanthomorphata</taxon>
        <taxon>Ovalentaria</taxon>
        <taxon>Atherinomorphae</taxon>
        <taxon>Cyprinodontiformes</taxon>
        <taxon>Goodeidae</taxon>
        <taxon>Goodea</taxon>
    </lineage>
</organism>
<dbReference type="InterPro" id="IPR056608">
    <property type="entry name" value="Elapor1/2_GBD"/>
</dbReference>
<feature type="transmembrane region" description="Helical" evidence="8">
    <location>
        <begin position="1032"/>
        <end position="1055"/>
    </location>
</feature>
<dbReference type="InterPro" id="IPR039181">
    <property type="entry name" value="Elapor1/2"/>
</dbReference>
<name>A0ABV0MP35_9TELE</name>
<keyword evidence="11" id="KW-1185">Reference proteome</keyword>
<feature type="domain" description="MRH" evidence="9">
    <location>
        <begin position="597"/>
        <end position="772"/>
    </location>
</feature>
<evidence type="ECO:0000256" key="3">
    <source>
        <dbReference type="ARBA" id="ARBA00022692"/>
    </source>
</evidence>
<dbReference type="SUPFAM" id="SSF57184">
    <property type="entry name" value="Growth factor receptor domain"/>
    <property type="match status" value="1"/>
</dbReference>
<dbReference type="Pfam" id="PF23031">
    <property type="entry name" value="GBD_ELAPOR1"/>
    <property type="match status" value="1"/>
</dbReference>
<keyword evidence="5 8" id="KW-1133">Transmembrane helix</keyword>
<dbReference type="InterPro" id="IPR018503">
    <property type="entry name" value="Tetraspanin_CS"/>
</dbReference>
<dbReference type="SUPFAM" id="SSF48652">
    <property type="entry name" value="Tetraspanin"/>
    <property type="match status" value="1"/>
</dbReference>
<dbReference type="InterPro" id="IPR044865">
    <property type="entry name" value="MRH_dom"/>
</dbReference>
<dbReference type="Gene3D" id="2.10.50.10">
    <property type="entry name" value="Tumor Necrosis Factor Receptor, subunit A, domain 2"/>
    <property type="match status" value="2"/>
</dbReference>
<dbReference type="PANTHER" id="PTHR22727:SF3">
    <property type="entry name" value="ENDOSOME_LYSOSOME-ASSOCIATED APOPTOSIS AND AUTOPHAGY REGULATOR FAMILY MEMBER 2"/>
    <property type="match status" value="1"/>
</dbReference>
<dbReference type="Gene3D" id="1.10.1450.10">
    <property type="entry name" value="Tetraspanin"/>
    <property type="match status" value="1"/>
</dbReference>
<dbReference type="PROSITE" id="PS51914">
    <property type="entry name" value="MRH"/>
    <property type="match status" value="1"/>
</dbReference>
<dbReference type="InterPro" id="IPR009030">
    <property type="entry name" value="Growth_fac_rcpt_cys_sf"/>
</dbReference>
<comment type="similarity">
    <text evidence="2">Belongs to the tetraspanin (TM4SF) family.</text>
</comment>
<keyword evidence="6 8" id="KW-0472">Membrane</keyword>
<dbReference type="SUPFAM" id="SSF57586">
    <property type="entry name" value="TNF receptor-like"/>
    <property type="match status" value="1"/>
</dbReference>
<dbReference type="Pfam" id="PF23032">
    <property type="entry name" value="GBD_ELAPOR1-like_3rd"/>
    <property type="match status" value="1"/>
</dbReference>
<keyword evidence="4" id="KW-0732">Signal</keyword>
<evidence type="ECO:0000313" key="10">
    <source>
        <dbReference type="EMBL" id="MEQ2160854.1"/>
    </source>
</evidence>
<evidence type="ECO:0000259" key="9">
    <source>
        <dbReference type="PROSITE" id="PS51914"/>
    </source>
</evidence>
<sequence length="1067" mass="118108">MEIGWVIDPLCFIWFPKSDYYYQYTECDSTGSRWRVAIPLSPGSCLDLPSPTRGTDCCEPSFSVSSSNLFLYLHKDNLHLPFSLLLSSWDVSGDVLPVVHAVCGWILLSGQRSECLCFSSSWMPQGVYLESNRDECTVSLVYAVHLEKRGSVSFTYQYPDNNILFEFYVQNEQCQEMSQTDDQKWIAITSIERVTAGVAYTSECFPCRPGWFSLTPGSSSCQACPSNTYSGKGASTCSACPEHYYSRIMPSTHSRPLERPKNETDLWIRTFGRSSLFRLTPVIWLQTQVLYRWVEPKICVENVTGAVELPVTGQREPCPPCNPGYYNSNDSTCLPCPPGTHSDGTYGTEPVLGYEYKWWNVLPSNMKTSCFNVGNSKCDDMNGWEVAGDHVRSGAGSSDNDYLILSLHVPGFKVPASLSGMTGGEFGRITFDVNRKSTTVVESWEGSKGKQAFSHSMTRNASVTYTWAFQRTTHALDVRRYISDTVKIYSISVTNVLDGVASACRACALIPQNSQRAGSSCVPCPAGFFIDRDTNRCQECPPNTHLAGRHTYGKDACIACGPGSISNKLFSSCLAAAVVILFVILCCFFQEHSRCFSDCSFIHTENNRTLTFDLRPLSNVASLILGPSFTSKGTKYLHLFNISLCGHEAVFLSSQGNRAAICTDNVTDVSSKDDPSDPSQFVNTVDSFLCQSTIIPGDGRGFRVAISSQSISLADTFLGQRRRRPPVIRVEVLSSRFAVIQTSLIEVNYLYPGTCDGCTFHFLWESASACPRCSEADYHLIEGACRGGVQMLPVLEDLSFFCDSVAAMFASRLEYKYSRLVMSANKECELPAADSCGLAEGEEAEDDVVYTQKPTLLGKLRAIANKGSFATLSPSFPSLSAANLIITLGTVVMVTGFFGCLGAIKENKCLLLSFFIVLLIILLAELILLILFFVYTDEVRENARQDLKEGLVLYNTENNAGLRDAWNTIQRGWSCCGVTKPDDWSSFMLENVVPDSCCQQVYLNCGRNASNSFWAHGCYDKVEQWVDENKHLLGTIAMCVLVIQLLGMAFSMTLYQQIHRAGKKYQA</sequence>
<evidence type="ECO:0000313" key="11">
    <source>
        <dbReference type="Proteomes" id="UP001476798"/>
    </source>
</evidence>
<evidence type="ECO:0000256" key="6">
    <source>
        <dbReference type="ARBA" id="ARBA00023136"/>
    </source>
</evidence>
<reference evidence="10 11" key="1">
    <citation type="submission" date="2021-06" db="EMBL/GenBank/DDBJ databases">
        <authorList>
            <person name="Palmer J.M."/>
        </authorList>
    </citation>
    <scope>NUCLEOTIDE SEQUENCE [LARGE SCALE GENOMIC DNA]</scope>
    <source>
        <strain evidence="10 11">GA_2019</strain>
        <tissue evidence="10">Muscle</tissue>
    </source>
</reference>
<proteinExistence type="inferred from homology"/>
<evidence type="ECO:0000256" key="2">
    <source>
        <dbReference type="ARBA" id="ARBA00006840"/>
    </source>
</evidence>
<dbReference type="SMART" id="SM01411">
    <property type="entry name" value="Ephrin_rec_like"/>
    <property type="match status" value="3"/>
</dbReference>
<dbReference type="PANTHER" id="PTHR22727">
    <property type="entry name" value="PROTEIN CBG13728"/>
    <property type="match status" value="1"/>
</dbReference>
<dbReference type="InterPro" id="IPR008952">
    <property type="entry name" value="Tetraspanin_EC2_sf"/>
</dbReference>
<dbReference type="InterPro" id="IPR056609">
    <property type="entry name" value="Elapor1-like_3rd"/>
</dbReference>
<dbReference type="InterPro" id="IPR056607">
    <property type="entry name" value="Elapor1/2_MRH"/>
</dbReference>
<feature type="transmembrane region" description="Helical" evidence="8">
    <location>
        <begin position="881"/>
        <end position="904"/>
    </location>
</feature>
<comment type="subcellular location">
    <subcellularLocation>
        <location evidence="1">Membrane</location>
        <topology evidence="1">Multi-pass membrane protein</topology>
    </subcellularLocation>
</comment>
<keyword evidence="7" id="KW-1015">Disulfide bond</keyword>
<dbReference type="Pfam" id="PF00335">
    <property type="entry name" value="Tetraspanin"/>
    <property type="match status" value="1"/>
</dbReference>
<dbReference type="PRINTS" id="PR00259">
    <property type="entry name" value="TMFOUR"/>
</dbReference>
<dbReference type="PROSITE" id="PS00421">
    <property type="entry name" value="TM4_1"/>
    <property type="match status" value="1"/>
</dbReference>
<keyword evidence="3 8" id="KW-0812">Transmembrane</keyword>
<dbReference type="InterPro" id="IPR018499">
    <property type="entry name" value="Tetraspanin/Peripherin"/>
</dbReference>
<gene>
    <name evidence="10" type="ORF">GOODEAATRI_003718</name>
</gene>
<dbReference type="Proteomes" id="UP001476798">
    <property type="component" value="Unassembled WGS sequence"/>
</dbReference>
<dbReference type="EMBL" id="JAHRIO010010144">
    <property type="protein sequence ID" value="MEQ2160854.1"/>
    <property type="molecule type" value="Genomic_DNA"/>
</dbReference>
<feature type="transmembrane region" description="Helical" evidence="8">
    <location>
        <begin position="910"/>
        <end position="935"/>
    </location>
</feature>
<dbReference type="InterPro" id="IPR056610">
    <property type="entry name" value="Elapor1/2_TNFR-like"/>
</dbReference>
<evidence type="ECO:0000256" key="7">
    <source>
        <dbReference type="ARBA" id="ARBA00023157"/>
    </source>
</evidence>
<comment type="caution">
    <text evidence="10">The sequence shown here is derived from an EMBL/GenBank/DDBJ whole genome shotgun (WGS) entry which is preliminary data.</text>
</comment>
<evidence type="ECO:0000256" key="5">
    <source>
        <dbReference type="ARBA" id="ARBA00022989"/>
    </source>
</evidence>
<dbReference type="CDD" id="cd03165">
    <property type="entry name" value="NET-5_like_LEL"/>
    <property type="match status" value="1"/>
</dbReference>
<evidence type="ECO:0000256" key="4">
    <source>
        <dbReference type="ARBA" id="ARBA00022729"/>
    </source>
</evidence>